<dbReference type="CDD" id="cd00165">
    <property type="entry name" value="S4"/>
    <property type="match status" value="1"/>
</dbReference>
<proteinExistence type="predicted"/>
<organism evidence="2">
    <name type="scientific">marine sediment metagenome</name>
    <dbReference type="NCBI Taxonomy" id="412755"/>
    <lineage>
        <taxon>unclassified sequences</taxon>
        <taxon>metagenomes</taxon>
        <taxon>ecological metagenomes</taxon>
    </lineage>
</organism>
<accession>X0VEF4</accession>
<dbReference type="GO" id="GO:0003723">
    <property type="term" value="F:RNA binding"/>
    <property type="evidence" value="ECO:0007669"/>
    <property type="project" value="InterPro"/>
</dbReference>
<dbReference type="EMBL" id="BARS01031297">
    <property type="protein sequence ID" value="GAG16574.1"/>
    <property type="molecule type" value="Genomic_DNA"/>
</dbReference>
<evidence type="ECO:0000259" key="1">
    <source>
        <dbReference type="Pfam" id="PF01479"/>
    </source>
</evidence>
<dbReference type="InterPro" id="IPR036986">
    <property type="entry name" value="S4_RNA-bd_sf"/>
</dbReference>
<evidence type="ECO:0000313" key="2">
    <source>
        <dbReference type="EMBL" id="GAG16574.1"/>
    </source>
</evidence>
<feature type="domain" description="RNA-binding S4" evidence="1">
    <location>
        <begin position="31"/>
        <end position="73"/>
    </location>
</feature>
<dbReference type="SUPFAM" id="SSF55174">
    <property type="entry name" value="Alpha-L RNA-binding motif"/>
    <property type="match status" value="1"/>
</dbReference>
<feature type="non-terminal residue" evidence="2">
    <location>
        <position position="1"/>
    </location>
</feature>
<protein>
    <recommendedName>
        <fullName evidence="1">RNA-binding S4 domain-containing protein</fullName>
    </recommendedName>
</protein>
<gene>
    <name evidence="2" type="ORF">S01H1_48725</name>
</gene>
<dbReference type="Gene3D" id="3.10.290.10">
    <property type="entry name" value="RNA-binding S4 domain"/>
    <property type="match status" value="1"/>
</dbReference>
<dbReference type="AlphaFoldDB" id="X0VEF4"/>
<dbReference type="Pfam" id="PF01479">
    <property type="entry name" value="S4"/>
    <property type="match status" value="1"/>
</dbReference>
<dbReference type="InterPro" id="IPR002942">
    <property type="entry name" value="S4_RNA-bd"/>
</dbReference>
<dbReference type="PROSITE" id="PS50889">
    <property type="entry name" value="S4"/>
    <property type="match status" value="1"/>
</dbReference>
<comment type="caution">
    <text evidence="2">The sequence shown here is derived from an EMBL/GenBank/DDBJ whole genome shotgun (WGS) entry which is preliminary data.</text>
</comment>
<reference evidence="2" key="1">
    <citation type="journal article" date="2014" name="Front. Microbiol.">
        <title>High frequency of phylogenetically diverse reductive dehalogenase-homologous genes in deep subseafloor sedimentary metagenomes.</title>
        <authorList>
            <person name="Kawai M."/>
            <person name="Futagami T."/>
            <person name="Toyoda A."/>
            <person name="Takaki Y."/>
            <person name="Nishi S."/>
            <person name="Hori S."/>
            <person name="Arai W."/>
            <person name="Tsubouchi T."/>
            <person name="Morono Y."/>
            <person name="Uchiyama I."/>
            <person name="Ito T."/>
            <person name="Fujiyama A."/>
            <person name="Inagaki F."/>
            <person name="Takami H."/>
        </authorList>
    </citation>
    <scope>NUCLEOTIDE SEQUENCE</scope>
    <source>
        <strain evidence="2">Expedition CK06-06</strain>
    </source>
</reference>
<name>X0VEF4_9ZZZZ</name>
<sequence length="92" mass="10719">FEKTVQKQDLSGIELIKIPKDPKDENYAYLLQDVLRSKLKAIGSNSEFRRLVTQGAITVNGQKIRDIQFHLEPDIEYQVKVGKTRFFKIIIR</sequence>